<dbReference type="AlphaFoldDB" id="A0A2T2NZ16"/>
<proteinExistence type="predicted"/>
<name>A0A2T2NZ16_CORCC</name>
<dbReference type="EMBL" id="KZ678132">
    <property type="protein sequence ID" value="PSN70328.1"/>
    <property type="molecule type" value="Genomic_DNA"/>
</dbReference>
<keyword evidence="3" id="KW-1185">Reference proteome</keyword>
<gene>
    <name evidence="2" type="ORF">BS50DRAFT_571591</name>
</gene>
<dbReference type="OrthoDB" id="5234213at2759"/>
<evidence type="ECO:0000313" key="3">
    <source>
        <dbReference type="Proteomes" id="UP000240883"/>
    </source>
</evidence>
<protein>
    <submittedName>
        <fullName evidence="2">Uncharacterized protein</fullName>
    </submittedName>
</protein>
<organism evidence="2 3">
    <name type="scientific">Corynespora cassiicola Philippines</name>
    <dbReference type="NCBI Taxonomy" id="1448308"/>
    <lineage>
        <taxon>Eukaryota</taxon>
        <taxon>Fungi</taxon>
        <taxon>Dikarya</taxon>
        <taxon>Ascomycota</taxon>
        <taxon>Pezizomycotina</taxon>
        <taxon>Dothideomycetes</taxon>
        <taxon>Pleosporomycetidae</taxon>
        <taxon>Pleosporales</taxon>
        <taxon>Corynesporascaceae</taxon>
        <taxon>Corynespora</taxon>
    </lineage>
</organism>
<feature type="region of interest" description="Disordered" evidence="1">
    <location>
        <begin position="1"/>
        <end position="141"/>
    </location>
</feature>
<accession>A0A2T2NZ16</accession>
<evidence type="ECO:0000256" key="1">
    <source>
        <dbReference type="SAM" id="MobiDB-lite"/>
    </source>
</evidence>
<evidence type="ECO:0000313" key="2">
    <source>
        <dbReference type="EMBL" id="PSN70328.1"/>
    </source>
</evidence>
<feature type="compositionally biased region" description="Basic and acidic residues" evidence="1">
    <location>
        <begin position="128"/>
        <end position="141"/>
    </location>
</feature>
<sequence length="141" mass="15454">MAVHSKTVRGTFSNPKTKTALKMGRNPTQLGDPISLESEKNDSVPLDSIPDFSKLQPADPYRQNEGLGGRLPYSKTFQDMKGGASGPFINRSMLGDPISMKAETSKSEWGRGAGPSQDEEQLRIAAQRRGEYDGRRRGSKL</sequence>
<reference evidence="2 3" key="1">
    <citation type="journal article" date="2018" name="Front. Microbiol.">
        <title>Genome-Wide Analysis of Corynespora cassiicola Leaf Fall Disease Putative Effectors.</title>
        <authorList>
            <person name="Lopez D."/>
            <person name="Ribeiro S."/>
            <person name="Label P."/>
            <person name="Fumanal B."/>
            <person name="Venisse J.S."/>
            <person name="Kohler A."/>
            <person name="de Oliveira R.R."/>
            <person name="Labutti K."/>
            <person name="Lipzen A."/>
            <person name="Lail K."/>
            <person name="Bauer D."/>
            <person name="Ohm R.A."/>
            <person name="Barry K.W."/>
            <person name="Spatafora J."/>
            <person name="Grigoriev I.V."/>
            <person name="Martin F.M."/>
            <person name="Pujade-Renaud V."/>
        </authorList>
    </citation>
    <scope>NUCLEOTIDE SEQUENCE [LARGE SCALE GENOMIC DNA]</scope>
    <source>
        <strain evidence="2 3">Philippines</strain>
    </source>
</reference>
<feature type="compositionally biased region" description="Polar residues" evidence="1">
    <location>
        <begin position="8"/>
        <end position="17"/>
    </location>
</feature>
<dbReference type="Proteomes" id="UP000240883">
    <property type="component" value="Unassembled WGS sequence"/>
</dbReference>